<evidence type="ECO:0000313" key="2">
    <source>
        <dbReference type="EMBL" id="QDU28737.1"/>
    </source>
</evidence>
<keyword evidence="3" id="KW-1185">Reference proteome</keyword>
<protein>
    <submittedName>
        <fullName evidence="2">Uncharacterized protein</fullName>
    </submittedName>
</protein>
<dbReference type="KEGG" id="aagg:ETAA8_38420"/>
<gene>
    <name evidence="2" type="ORF">ETAA8_38420</name>
</gene>
<dbReference type="OrthoDB" id="292442at2"/>
<keyword evidence="1" id="KW-0472">Membrane</keyword>
<keyword evidence="1" id="KW-1133">Transmembrane helix</keyword>
<proteinExistence type="predicted"/>
<dbReference type="Proteomes" id="UP000315017">
    <property type="component" value="Chromosome"/>
</dbReference>
<sequence length="117" mass="13417">MTTEGEIIEIWPKCPECGASRQAECLVCGNATDFFPTAYQPDEQAEALRFCPDCDDVAQLRFYRRCHRCEYDFGDGYTPPLRVEEQEHESKLAWVLLLGLIAGLAVLMAYFSLLFRR</sequence>
<reference evidence="2 3" key="1">
    <citation type="submission" date="2019-02" db="EMBL/GenBank/DDBJ databases">
        <title>Deep-cultivation of Planctomycetes and their phenomic and genomic characterization uncovers novel biology.</title>
        <authorList>
            <person name="Wiegand S."/>
            <person name="Jogler M."/>
            <person name="Boedeker C."/>
            <person name="Pinto D."/>
            <person name="Vollmers J."/>
            <person name="Rivas-Marin E."/>
            <person name="Kohn T."/>
            <person name="Peeters S.H."/>
            <person name="Heuer A."/>
            <person name="Rast P."/>
            <person name="Oberbeckmann S."/>
            <person name="Bunk B."/>
            <person name="Jeske O."/>
            <person name="Meyerdierks A."/>
            <person name="Storesund J.E."/>
            <person name="Kallscheuer N."/>
            <person name="Luecker S."/>
            <person name="Lage O.M."/>
            <person name="Pohl T."/>
            <person name="Merkel B.J."/>
            <person name="Hornburger P."/>
            <person name="Mueller R.-W."/>
            <person name="Bruemmer F."/>
            <person name="Labrenz M."/>
            <person name="Spormann A.M."/>
            <person name="Op den Camp H."/>
            <person name="Overmann J."/>
            <person name="Amann R."/>
            <person name="Jetten M.S.M."/>
            <person name="Mascher T."/>
            <person name="Medema M.H."/>
            <person name="Devos D.P."/>
            <person name="Kaster A.-K."/>
            <person name="Ovreas L."/>
            <person name="Rohde M."/>
            <person name="Galperin M.Y."/>
            <person name="Jogler C."/>
        </authorList>
    </citation>
    <scope>NUCLEOTIDE SEQUENCE [LARGE SCALE GENOMIC DNA]</scope>
    <source>
        <strain evidence="2 3">ETA_A8</strain>
    </source>
</reference>
<keyword evidence="1" id="KW-0812">Transmembrane</keyword>
<evidence type="ECO:0000313" key="3">
    <source>
        <dbReference type="Proteomes" id="UP000315017"/>
    </source>
</evidence>
<organism evidence="2 3">
    <name type="scientific">Anatilimnocola aggregata</name>
    <dbReference type="NCBI Taxonomy" id="2528021"/>
    <lineage>
        <taxon>Bacteria</taxon>
        <taxon>Pseudomonadati</taxon>
        <taxon>Planctomycetota</taxon>
        <taxon>Planctomycetia</taxon>
        <taxon>Pirellulales</taxon>
        <taxon>Pirellulaceae</taxon>
        <taxon>Anatilimnocola</taxon>
    </lineage>
</organism>
<feature type="transmembrane region" description="Helical" evidence="1">
    <location>
        <begin position="92"/>
        <end position="115"/>
    </location>
</feature>
<accession>A0A517YET7</accession>
<dbReference type="AlphaFoldDB" id="A0A517YET7"/>
<name>A0A517YET7_9BACT</name>
<dbReference type="EMBL" id="CP036274">
    <property type="protein sequence ID" value="QDU28737.1"/>
    <property type="molecule type" value="Genomic_DNA"/>
</dbReference>
<dbReference type="RefSeq" id="WP_145091517.1">
    <property type="nucleotide sequence ID" value="NZ_CP036274.1"/>
</dbReference>
<evidence type="ECO:0000256" key="1">
    <source>
        <dbReference type="SAM" id="Phobius"/>
    </source>
</evidence>